<evidence type="ECO:0000256" key="2">
    <source>
        <dbReference type="ARBA" id="ARBA00004236"/>
    </source>
</evidence>
<keyword evidence="4" id="KW-1003">Cell membrane</keyword>
<feature type="transmembrane region" description="Helical" evidence="9">
    <location>
        <begin position="55"/>
        <end position="78"/>
    </location>
</feature>
<keyword evidence="12" id="KW-1185">Reference proteome</keyword>
<evidence type="ECO:0000256" key="6">
    <source>
        <dbReference type="ARBA" id="ARBA00022692"/>
    </source>
</evidence>
<feature type="transmembrane region" description="Helical" evidence="9">
    <location>
        <begin position="90"/>
        <end position="112"/>
    </location>
</feature>
<evidence type="ECO:0000313" key="12">
    <source>
        <dbReference type="Proteomes" id="UP000606870"/>
    </source>
</evidence>
<dbReference type="InterPro" id="IPR003362">
    <property type="entry name" value="Bact_transf"/>
</dbReference>
<sequence>MRKVNASGSIPFENKYSFFLLPLVLVCVDYFAVWCAEWAAFSLRNFLIPSPVLRISWLSSHVIGPAVFLLFMQISSLYTRRMQFWRTMAAIFRVTVYAMVTLILLMYVWEVAGSTSRLFTGFMAIFSFCFLVAFRYVAKKIFEHFGILQIPVLVLGAGKTAALVLGNLKSDAGLGYDFIGYLEDNTPEEPVASMMPCLGGFCDAEKIIQETGVRHVLVIAPGLHNDGIQDIIYRLQPLVKTISFIPDMGRVPLATLDMESLIDGHIVAFSVRNNLAHWYNRWVKRVFDIVCTTLGLIALSPLFLVIALWIYRDSPGPVIFKHRRIGKNGKSFDCYKFRSMVMDADKKLEELLEKDPAIRAEWEKDFKLKDDPRITKSGAFLRKTSLDELPQLLNVLKGEMSLVGPRPIIRDEVERYGKWIADFYMVRPGVTGMWQTSGRSDVSYDERVQMDSWYVRNWSVWFDIVLIWRTVGVVLGKRGAY</sequence>
<organism evidence="11 12">
    <name type="scientific">Megasphaera hominis</name>
    <dbReference type="NCBI Taxonomy" id="159836"/>
    <lineage>
        <taxon>Bacteria</taxon>
        <taxon>Bacillati</taxon>
        <taxon>Bacillota</taxon>
        <taxon>Negativicutes</taxon>
        <taxon>Veillonellales</taxon>
        <taxon>Veillonellaceae</taxon>
        <taxon>Megasphaera</taxon>
    </lineage>
</organism>
<feature type="domain" description="Bacterial sugar transferase" evidence="10">
    <location>
        <begin position="284"/>
        <end position="475"/>
    </location>
</feature>
<dbReference type="Pfam" id="PF02397">
    <property type="entry name" value="Bac_transf"/>
    <property type="match status" value="1"/>
</dbReference>
<protein>
    <submittedName>
        <fullName evidence="11">Undecaprenyl-phosphate galactose phosphotransferase WbaP</fullName>
    </submittedName>
</protein>
<dbReference type="PANTHER" id="PTHR30576:SF4">
    <property type="entry name" value="UNDECAPRENYL-PHOSPHATE GALACTOSE PHOSPHOTRANSFERASE"/>
    <property type="match status" value="1"/>
</dbReference>
<dbReference type="InterPro" id="IPR017475">
    <property type="entry name" value="EPS_sugar_tfrase"/>
</dbReference>
<dbReference type="PANTHER" id="PTHR30576">
    <property type="entry name" value="COLANIC BIOSYNTHESIS UDP-GLUCOSE LIPID CARRIER TRANSFERASE"/>
    <property type="match status" value="1"/>
</dbReference>
<name>A0ABR6VKQ8_9FIRM</name>
<comment type="subcellular location">
    <subcellularLocation>
        <location evidence="2">Cell membrane</location>
    </subcellularLocation>
    <subcellularLocation>
        <location evidence="1">Membrane</location>
        <topology evidence="1">Multi-pass membrane protein</topology>
    </subcellularLocation>
</comment>
<dbReference type="EMBL" id="JACOGK010000046">
    <property type="protein sequence ID" value="MBC3537871.1"/>
    <property type="molecule type" value="Genomic_DNA"/>
</dbReference>
<keyword evidence="5" id="KW-0808">Transferase</keyword>
<dbReference type="NCBIfam" id="TIGR03025">
    <property type="entry name" value="EPS_sugtrans"/>
    <property type="match status" value="1"/>
</dbReference>
<dbReference type="NCBIfam" id="TIGR03022">
    <property type="entry name" value="WbaP_sugtrans"/>
    <property type="match status" value="1"/>
</dbReference>
<evidence type="ECO:0000313" key="11">
    <source>
        <dbReference type="EMBL" id="MBC3537871.1"/>
    </source>
</evidence>
<dbReference type="InterPro" id="IPR017472">
    <property type="entry name" value="Undecaprenyl-P_galact_Ptfrase"/>
</dbReference>
<dbReference type="RefSeq" id="WP_186504442.1">
    <property type="nucleotide sequence ID" value="NZ_JACOGK010000046.1"/>
</dbReference>
<proteinExistence type="inferred from homology"/>
<evidence type="ECO:0000256" key="3">
    <source>
        <dbReference type="ARBA" id="ARBA00006464"/>
    </source>
</evidence>
<keyword evidence="7 9" id="KW-1133">Transmembrane helix</keyword>
<feature type="transmembrane region" description="Helical" evidence="9">
    <location>
        <begin position="286"/>
        <end position="311"/>
    </location>
</feature>
<gene>
    <name evidence="11" type="primary">wbaP</name>
    <name evidence="11" type="ORF">H8J70_11530</name>
</gene>
<evidence type="ECO:0000259" key="10">
    <source>
        <dbReference type="Pfam" id="PF02397"/>
    </source>
</evidence>
<accession>A0ABR6VKQ8</accession>
<dbReference type="Pfam" id="PF13727">
    <property type="entry name" value="CoA_binding_3"/>
    <property type="match status" value="1"/>
</dbReference>
<evidence type="ECO:0000256" key="4">
    <source>
        <dbReference type="ARBA" id="ARBA00022475"/>
    </source>
</evidence>
<keyword evidence="8 9" id="KW-0472">Membrane</keyword>
<evidence type="ECO:0000256" key="9">
    <source>
        <dbReference type="SAM" id="Phobius"/>
    </source>
</evidence>
<feature type="transmembrane region" description="Helical" evidence="9">
    <location>
        <begin position="20"/>
        <end position="43"/>
    </location>
</feature>
<reference evidence="11 12" key="1">
    <citation type="submission" date="2020-08" db="EMBL/GenBank/DDBJ databases">
        <authorList>
            <person name="Liu C."/>
            <person name="Sun Q."/>
        </authorList>
    </citation>
    <scope>NUCLEOTIDE SEQUENCE [LARGE SCALE GENOMIC DNA]</scope>
    <source>
        <strain evidence="11 12">NSJ-59</strain>
    </source>
</reference>
<evidence type="ECO:0000256" key="5">
    <source>
        <dbReference type="ARBA" id="ARBA00022679"/>
    </source>
</evidence>
<comment type="caution">
    <text evidence="11">The sequence shown here is derived from an EMBL/GenBank/DDBJ whole genome shotgun (WGS) entry which is preliminary data.</text>
</comment>
<feature type="transmembrane region" description="Helical" evidence="9">
    <location>
        <begin position="118"/>
        <end position="138"/>
    </location>
</feature>
<evidence type="ECO:0000256" key="7">
    <source>
        <dbReference type="ARBA" id="ARBA00022989"/>
    </source>
</evidence>
<keyword evidence="6 9" id="KW-0812">Transmembrane</keyword>
<comment type="similarity">
    <text evidence="3">Belongs to the bacterial sugar transferase family.</text>
</comment>
<dbReference type="Gene3D" id="3.40.50.720">
    <property type="entry name" value="NAD(P)-binding Rossmann-like Domain"/>
    <property type="match status" value="1"/>
</dbReference>
<dbReference type="Proteomes" id="UP000606870">
    <property type="component" value="Unassembled WGS sequence"/>
</dbReference>
<evidence type="ECO:0000256" key="1">
    <source>
        <dbReference type="ARBA" id="ARBA00004141"/>
    </source>
</evidence>
<evidence type="ECO:0000256" key="8">
    <source>
        <dbReference type="ARBA" id="ARBA00023136"/>
    </source>
</evidence>